<evidence type="ECO:0000259" key="7">
    <source>
        <dbReference type="Pfam" id="PF01232"/>
    </source>
</evidence>
<dbReference type="Proteomes" id="UP001499933">
    <property type="component" value="Unassembled WGS sequence"/>
</dbReference>
<comment type="similarity">
    <text evidence="1">Belongs to the mannitol dehydrogenase family.</text>
</comment>
<evidence type="ECO:0000313" key="9">
    <source>
        <dbReference type="EMBL" id="GAA1958076.1"/>
    </source>
</evidence>
<dbReference type="Pfam" id="PF08125">
    <property type="entry name" value="Mannitol_dh_C"/>
    <property type="match status" value="1"/>
</dbReference>
<sequence>MNPHPQSLDRAALEASGTLRPSAPIRIVHLGLGAFHRAHQAWYTARVDAAGGWGIAAFTGRDATQADLLSSQDCLYTLVERGPERDRVELIPSIVEAVPGSNVQRLLDLLADPAVAVVTLTITEAGYRVGPDGRIDLADEVVAGDLRRMAGSANPPHHEEPGSERLDRGQLVAAAPVAALTRLLAGLLVRYEAGAAPLAIVPCDNLPHNAALTRAALVDLAGALPLRIATPAFRAWLAETVAFVSTSVDRITPRSTPEVASAARAAGWNDAVPIVTEPFHDWVLSGDFPAGRPAWERAGARFVDDIDGWEHRKLWLLNGAHTILAASGLRRGHTTVAQAVADEHCLALVEGFWVEAVQELGDDIEHVEYRAQLLERFRNGRIEHQLRQIAADSTTKARVRVAGIAERRLARAEDASGCLRALAAWVDWVVADGDAPDSNRADLDRALAANHPAGALIRLVSPAVAEDPAARAEIIDALGSIAGK</sequence>
<organism evidence="9 10">
    <name type="scientific">Microbacterium deminutum</name>
    <dbReference type="NCBI Taxonomy" id="344164"/>
    <lineage>
        <taxon>Bacteria</taxon>
        <taxon>Bacillati</taxon>
        <taxon>Actinomycetota</taxon>
        <taxon>Actinomycetes</taxon>
        <taxon>Micrococcales</taxon>
        <taxon>Microbacteriaceae</taxon>
        <taxon>Microbacterium</taxon>
    </lineage>
</organism>
<dbReference type="InterPro" id="IPR013131">
    <property type="entry name" value="Mannitol_DH_N"/>
</dbReference>
<evidence type="ECO:0000313" key="10">
    <source>
        <dbReference type="Proteomes" id="UP001499933"/>
    </source>
</evidence>
<reference evidence="9 10" key="1">
    <citation type="journal article" date="2019" name="Int. J. Syst. Evol. Microbiol.">
        <title>The Global Catalogue of Microorganisms (GCM) 10K type strain sequencing project: providing services to taxonomists for standard genome sequencing and annotation.</title>
        <authorList>
            <consortium name="The Broad Institute Genomics Platform"/>
            <consortium name="The Broad Institute Genome Sequencing Center for Infectious Disease"/>
            <person name="Wu L."/>
            <person name="Ma J."/>
        </authorList>
    </citation>
    <scope>NUCLEOTIDE SEQUENCE [LARGE SCALE GENOMIC DNA]</scope>
    <source>
        <strain evidence="9 10">JCM 14901</strain>
    </source>
</reference>
<dbReference type="PANTHER" id="PTHR43362">
    <property type="entry name" value="MANNITOL DEHYDROGENASE DSF1-RELATED"/>
    <property type="match status" value="1"/>
</dbReference>
<keyword evidence="5" id="KW-0520">NAD</keyword>
<dbReference type="Gene3D" id="3.40.50.720">
    <property type="entry name" value="NAD(P)-binding Rossmann-like Domain"/>
    <property type="match status" value="1"/>
</dbReference>
<evidence type="ECO:0000256" key="4">
    <source>
        <dbReference type="ARBA" id="ARBA00023002"/>
    </source>
</evidence>
<dbReference type="PANTHER" id="PTHR43362:SF1">
    <property type="entry name" value="MANNITOL DEHYDROGENASE 2-RELATED"/>
    <property type="match status" value="1"/>
</dbReference>
<accession>A0ABN2QU07</accession>
<evidence type="ECO:0000256" key="6">
    <source>
        <dbReference type="ARBA" id="ARBA00048615"/>
    </source>
</evidence>
<comment type="catalytic activity">
    <reaction evidence="6">
        <text>D-mannitol 1-phosphate + NAD(+) = beta-D-fructose 6-phosphate + NADH + H(+)</text>
        <dbReference type="Rhea" id="RHEA:19661"/>
        <dbReference type="ChEBI" id="CHEBI:15378"/>
        <dbReference type="ChEBI" id="CHEBI:57540"/>
        <dbReference type="ChEBI" id="CHEBI:57634"/>
        <dbReference type="ChEBI" id="CHEBI:57945"/>
        <dbReference type="ChEBI" id="CHEBI:61381"/>
        <dbReference type="EC" id="1.1.1.17"/>
    </reaction>
</comment>
<evidence type="ECO:0000256" key="1">
    <source>
        <dbReference type="ARBA" id="ARBA00006541"/>
    </source>
</evidence>
<evidence type="ECO:0000256" key="3">
    <source>
        <dbReference type="ARBA" id="ARBA00016219"/>
    </source>
</evidence>
<dbReference type="Pfam" id="PF01232">
    <property type="entry name" value="Mannitol_dh"/>
    <property type="match status" value="1"/>
</dbReference>
<dbReference type="Gene3D" id="1.10.1040.10">
    <property type="entry name" value="N-(1-d-carboxylethyl)-l-norvaline Dehydrogenase, domain 2"/>
    <property type="match status" value="1"/>
</dbReference>
<dbReference type="SUPFAM" id="SSF48179">
    <property type="entry name" value="6-phosphogluconate dehydrogenase C-terminal domain-like"/>
    <property type="match status" value="1"/>
</dbReference>
<protein>
    <recommendedName>
        <fullName evidence="3">Mannitol-1-phosphate 5-dehydrogenase</fullName>
        <ecNumber evidence="2">1.1.1.17</ecNumber>
    </recommendedName>
</protein>
<dbReference type="InterPro" id="IPR013118">
    <property type="entry name" value="Mannitol_DH_C"/>
</dbReference>
<dbReference type="SUPFAM" id="SSF51735">
    <property type="entry name" value="NAD(P)-binding Rossmann-fold domains"/>
    <property type="match status" value="1"/>
</dbReference>
<gene>
    <name evidence="9" type="ORF">GCM10009776_20480</name>
</gene>
<dbReference type="PROSITE" id="PS00974">
    <property type="entry name" value="MANNITOL_DHGENASE"/>
    <property type="match status" value="1"/>
</dbReference>
<dbReference type="InterPro" id="IPR008927">
    <property type="entry name" value="6-PGluconate_DH-like_C_sf"/>
</dbReference>
<proteinExistence type="inferred from homology"/>
<feature type="domain" description="Mannitol dehydrogenase C-terminal" evidence="8">
    <location>
        <begin position="305"/>
        <end position="431"/>
    </location>
</feature>
<dbReference type="InterPro" id="IPR050988">
    <property type="entry name" value="Mannitol_DH/Oxidoreductase"/>
</dbReference>
<feature type="domain" description="Mannitol dehydrogenase N-terminal" evidence="7">
    <location>
        <begin position="26"/>
        <end position="296"/>
    </location>
</feature>
<dbReference type="EC" id="1.1.1.17" evidence="2"/>
<keyword evidence="4" id="KW-0560">Oxidoreductase</keyword>
<name>A0ABN2QU07_9MICO</name>
<keyword evidence="10" id="KW-1185">Reference proteome</keyword>
<dbReference type="InterPro" id="IPR036291">
    <property type="entry name" value="NAD(P)-bd_dom_sf"/>
</dbReference>
<dbReference type="InterPro" id="IPR013328">
    <property type="entry name" value="6PGD_dom2"/>
</dbReference>
<evidence type="ECO:0000256" key="5">
    <source>
        <dbReference type="ARBA" id="ARBA00023027"/>
    </source>
</evidence>
<evidence type="ECO:0000256" key="2">
    <source>
        <dbReference type="ARBA" id="ARBA00012939"/>
    </source>
</evidence>
<dbReference type="EMBL" id="BAAAOG010000003">
    <property type="protein sequence ID" value="GAA1958076.1"/>
    <property type="molecule type" value="Genomic_DNA"/>
</dbReference>
<dbReference type="InterPro" id="IPR023027">
    <property type="entry name" value="Mannitol_DH_CS"/>
</dbReference>
<dbReference type="RefSeq" id="WP_344094170.1">
    <property type="nucleotide sequence ID" value="NZ_BAAAOG010000003.1"/>
</dbReference>
<comment type="caution">
    <text evidence="9">The sequence shown here is derived from an EMBL/GenBank/DDBJ whole genome shotgun (WGS) entry which is preliminary data.</text>
</comment>
<evidence type="ECO:0000259" key="8">
    <source>
        <dbReference type="Pfam" id="PF08125"/>
    </source>
</evidence>